<organism evidence="1">
    <name type="scientific">Arundo donax</name>
    <name type="common">Giant reed</name>
    <name type="synonym">Donax arundinaceus</name>
    <dbReference type="NCBI Taxonomy" id="35708"/>
    <lineage>
        <taxon>Eukaryota</taxon>
        <taxon>Viridiplantae</taxon>
        <taxon>Streptophyta</taxon>
        <taxon>Embryophyta</taxon>
        <taxon>Tracheophyta</taxon>
        <taxon>Spermatophyta</taxon>
        <taxon>Magnoliopsida</taxon>
        <taxon>Liliopsida</taxon>
        <taxon>Poales</taxon>
        <taxon>Poaceae</taxon>
        <taxon>PACMAD clade</taxon>
        <taxon>Arundinoideae</taxon>
        <taxon>Arundineae</taxon>
        <taxon>Arundo</taxon>
    </lineage>
</organism>
<dbReference type="EMBL" id="GBRH01248946">
    <property type="protein sequence ID" value="JAD48949.1"/>
    <property type="molecule type" value="Transcribed_RNA"/>
</dbReference>
<name>A0A0A9AB94_ARUDO</name>
<protein>
    <submittedName>
        <fullName evidence="1">Uncharacterized protein</fullName>
    </submittedName>
</protein>
<accession>A0A0A9AB94</accession>
<evidence type="ECO:0000313" key="1">
    <source>
        <dbReference type="EMBL" id="JAD48949.1"/>
    </source>
</evidence>
<sequence length="73" mass="8702">MACLEDRSSNLTDGQHFYQETKVFLLTPQRRCIQCSKCQWLVYTLKRRIHRAPELCTILLQHSPSRRLLLGYH</sequence>
<reference evidence="1" key="2">
    <citation type="journal article" date="2015" name="Data Brief">
        <title>Shoot transcriptome of the giant reed, Arundo donax.</title>
        <authorList>
            <person name="Barrero R.A."/>
            <person name="Guerrero F.D."/>
            <person name="Moolhuijzen P."/>
            <person name="Goolsby J.A."/>
            <person name="Tidwell J."/>
            <person name="Bellgard S.E."/>
            <person name="Bellgard M.I."/>
        </authorList>
    </citation>
    <scope>NUCLEOTIDE SEQUENCE</scope>
    <source>
        <tissue evidence="1">Shoot tissue taken approximately 20 cm above the soil surface</tissue>
    </source>
</reference>
<dbReference type="AlphaFoldDB" id="A0A0A9AB94"/>
<reference evidence="1" key="1">
    <citation type="submission" date="2014-09" db="EMBL/GenBank/DDBJ databases">
        <authorList>
            <person name="Magalhaes I.L.F."/>
            <person name="Oliveira U."/>
            <person name="Santos F.R."/>
            <person name="Vidigal T.H.D.A."/>
            <person name="Brescovit A.D."/>
            <person name="Santos A.J."/>
        </authorList>
    </citation>
    <scope>NUCLEOTIDE SEQUENCE</scope>
    <source>
        <tissue evidence="1">Shoot tissue taken approximately 20 cm above the soil surface</tissue>
    </source>
</reference>
<proteinExistence type="predicted"/>